<evidence type="ECO:0000313" key="3">
    <source>
        <dbReference type="EMBL" id="COW39989.1"/>
    </source>
</evidence>
<evidence type="ECO:0000313" key="8">
    <source>
        <dbReference type="Proteomes" id="UP000044938"/>
    </source>
</evidence>
<reference evidence="4" key="3">
    <citation type="submission" date="2015-03" db="EMBL/GenBank/DDBJ databases">
        <authorList>
            <person name="Murphy D."/>
        </authorList>
    </citation>
    <scope>NUCLEOTIDE SEQUENCE [LARGE SCALE GENOMIC DNA]</scope>
    <source>
        <strain evidence="4">K00500041</strain>
    </source>
</reference>
<dbReference type="EMBL" id="CSAJ01000336">
    <property type="protein sequence ID" value="COW39989.1"/>
    <property type="molecule type" value="Genomic_DNA"/>
</dbReference>
<dbReference type="EMBL" id="CSAE01000630">
    <property type="protein sequence ID" value="COW66746.1"/>
    <property type="molecule type" value="Genomic_DNA"/>
</dbReference>
<reference evidence="5" key="2">
    <citation type="submission" date="2015-03" db="EMBL/GenBank/DDBJ databases">
        <authorList>
            <consortium name="Pathogen Informatics"/>
            <person name="Murphy D."/>
        </authorList>
    </citation>
    <scope>NUCLEOTIDE SEQUENCE</scope>
    <source>
        <strain evidence="5">N09902308</strain>
    </source>
</reference>
<reference evidence="6 7" key="1">
    <citation type="submission" date="2015-03" db="EMBL/GenBank/DDBJ databases">
        <authorList>
            <consortium name="Pathogen Informatics"/>
        </authorList>
    </citation>
    <scope>NUCLEOTIDE SEQUENCE [LARGE SCALE GENOMIC DNA]</scope>
    <source>
        <strain evidence="2 9">G09801536</strain>
        <strain evidence="1 10">G09901357</strain>
        <strain evidence="6">K00500041</strain>
        <strain evidence="3 8">M09401471</strain>
        <strain evidence="7">N09902308</strain>
    </source>
</reference>
<protein>
    <submittedName>
        <fullName evidence="4">Uncharacterized protein</fullName>
    </submittedName>
</protein>
<organism evidence="4 6">
    <name type="scientific">Mycobacterium tuberculosis</name>
    <dbReference type="NCBI Taxonomy" id="1773"/>
    <lineage>
        <taxon>Bacteria</taxon>
        <taxon>Bacillati</taxon>
        <taxon>Actinomycetota</taxon>
        <taxon>Actinomycetes</taxon>
        <taxon>Mycobacteriales</taxon>
        <taxon>Mycobacteriaceae</taxon>
        <taxon>Mycobacterium</taxon>
        <taxon>Mycobacterium tuberculosis complex</taxon>
    </lineage>
</organism>
<proteinExistence type="predicted"/>
<dbReference type="EMBL" id="CSBK01001236">
    <property type="protein sequence ID" value="COY45902.1"/>
    <property type="molecule type" value="Genomic_DNA"/>
</dbReference>
<evidence type="ECO:0000313" key="2">
    <source>
        <dbReference type="EMBL" id="COV75652.1"/>
    </source>
</evidence>
<dbReference type="Proteomes" id="UP000048289">
    <property type="component" value="Unassembled WGS sequence"/>
</dbReference>
<sequence>MRRDGERCFHEGLAEQPVDGFAAGNPHRPADGCGQWNVEFGETPNRGALKNGEVGDNWRHLGNDLHRRGPGADDPDALAGQVLGVIPACGVHGDAFKRVHPVDVG</sequence>
<dbReference type="Proteomes" id="UP000044938">
    <property type="component" value="Unassembled WGS sequence"/>
</dbReference>
<evidence type="ECO:0000313" key="9">
    <source>
        <dbReference type="Proteomes" id="UP000045842"/>
    </source>
</evidence>
<name>A0A0U0S2S0_MYCTX</name>
<dbReference type="Proteomes" id="UP000039021">
    <property type="component" value="Unassembled WGS sequence"/>
</dbReference>
<evidence type="ECO:0000313" key="1">
    <source>
        <dbReference type="EMBL" id="CFE39919.1"/>
    </source>
</evidence>
<dbReference type="EMBL" id="CSAD01000329">
    <property type="protein sequence ID" value="COV75652.1"/>
    <property type="molecule type" value="Genomic_DNA"/>
</dbReference>
<dbReference type="Proteomes" id="UP000045842">
    <property type="component" value="Unassembled WGS sequence"/>
</dbReference>
<accession>A0A0U0S2S0</accession>
<evidence type="ECO:0000313" key="10">
    <source>
        <dbReference type="Proteomes" id="UP000048289"/>
    </source>
</evidence>
<dbReference type="EMBL" id="CFOE01000292">
    <property type="protein sequence ID" value="CFE39919.1"/>
    <property type="molecule type" value="Genomic_DNA"/>
</dbReference>
<dbReference type="Proteomes" id="UP000038802">
    <property type="component" value="Unassembled WGS sequence"/>
</dbReference>
<dbReference type="AlphaFoldDB" id="A0A0U0S2S0"/>
<evidence type="ECO:0000313" key="7">
    <source>
        <dbReference type="Proteomes" id="UP000039021"/>
    </source>
</evidence>
<evidence type="ECO:0000313" key="4">
    <source>
        <dbReference type="EMBL" id="COW66746.1"/>
    </source>
</evidence>
<gene>
    <name evidence="2" type="ORF">ERS007679_02406</name>
    <name evidence="1" type="ORF">ERS007681_02309</name>
    <name evidence="4" type="ORF">ERS007703_04015</name>
    <name evidence="3" type="ORF">ERS007720_02562</name>
    <name evidence="5" type="ORF">ERS007739_02640</name>
</gene>
<evidence type="ECO:0000313" key="5">
    <source>
        <dbReference type="EMBL" id="COY45902.1"/>
    </source>
</evidence>
<evidence type="ECO:0000313" key="6">
    <source>
        <dbReference type="Proteomes" id="UP000038802"/>
    </source>
</evidence>